<gene>
    <name evidence="2" type="ORF">LNINA_LOCUS334</name>
</gene>
<name>A0AAV1IU93_9NEOP</name>
<accession>A0AAV1IU93</accession>
<dbReference type="EMBL" id="CAVLEF010000001">
    <property type="protein sequence ID" value="CAK1540266.1"/>
    <property type="molecule type" value="Genomic_DNA"/>
</dbReference>
<comment type="caution">
    <text evidence="2">The sequence shown here is derived from an EMBL/GenBank/DDBJ whole genome shotgun (WGS) entry which is preliminary data.</text>
</comment>
<keyword evidence="3" id="KW-1185">Reference proteome</keyword>
<dbReference type="AlphaFoldDB" id="A0AAV1IU93"/>
<feature type="compositionally biased region" description="Basic and acidic residues" evidence="1">
    <location>
        <begin position="9"/>
        <end position="27"/>
    </location>
</feature>
<evidence type="ECO:0000313" key="2">
    <source>
        <dbReference type="EMBL" id="CAK1540266.1"/>
    </source>
</evidence>
<sequence>MARVYLADGAKHLPDSRTSRPSKRETKLPYSHARTPREFKTCVHIATGRHGPCRDRAEQRLAMVPRRALAPTAVPTSRAAAAIASSPTFCPTPTQTHTSPIKLRQNFTIRAACVT</sequence>
<organism evidence="2 3">
    <name type="scientific">Leptosia nina</name>
    <dbReference type="NCBI Taxonomy" id="320188"/>
    <lineage>
        <taxon>Eukaryota</taxon>
        <taxon>Metazoa</taxon>
        <taxon>Ecdysozoa</taxon>
        <taxon>Arthropoda</taxon>
        <taxon>Hexapoda</taxon>
        <taxon>Insecta</taxon>
        <taxon>Pterygota</taxon>
        <taxon>Neoptera</taxon>
        <taxon>Endopterygota</taxon>
        <taxon>Lepidoptera</taxon>
        <taxon>Glossata</taxon>
        <taxon>Ditrysia</taxon>
        <taxon>Papilionoidea</taxon>
        <taxon>Pieridae</taxon>
        <taxon>Pierinae</taxon>
        <taxon>Leptosia</taxon>
    </lineage>
</organism>
<reference evidence="2 3" key="1">
    <citation type="submission" date="2023-11" db="EMBL/GenBank/DDBJ databases">
        <authorList>
            <person name="Okamura Y."/>
        </authorList>
    </citation>
    <scope>NUCLEOTIDE SEQUENCE [LARGE SCALE GENOMIC DNA]</scope>
</reference>
<evidence type="ECO:0000256" key="1">
    <source>
        <dbReference type="SAM" id="MobiDB-lite"/>
    </source>
</evidence>
<feature type="region of interest" description="Disordered" evidence="1">
    <location>
        <begin position="1"/>
        <end position="33"/>
    </location>
</feature>
<dbReference type="Proteomes" id="UP001497472">
    <property type="component" value="Unassembled WGS sequence"/>
</dbReference>
<evidence type="ECO:0000313" key="3">
    <source>
        <dbReference type="Proteomes" id="UP001497472"/>
    </source>
</evidence>
<protein>
    <submittedName>
        <fullName evidence="2">Uncharacterized protein</fullName>
    </submittedName>
</protein>
<proteinExistence type="predicted"/>